<comment type="caution">
    <text evidence="3">The sequence shown here is derived from an EMBL/GenBank/DDBJ whole genome shotgun (WGS) entry which is preliminary data.</text>
</comment>
<gene>
    <name evidence="3" type="ORF">LZ536_09675</name>
</gene>
<dbReference type="RefSeq" id="WP_249848490.1">
    <property type="nucleotide sequence ID" value="NZ_JAMGBD010000001.1"/>
</dbReference>
<feature type="transmembrane region" description="Helical" evidence="1">
    <location>
        <begin position="99"/>
        <end position="118"/>
    </location>
</feature>
<evidence type="ECO:0000313" key="4">
    <source>
        <dbReference type="Proteomes" id="UP001165363"/>
    </source>
</evidence>
<keyword evidence="3" id="KW-0407">Ion channel</keyword>
<keyword evidence="4" id="KW-1185">Reference proteome</keyword>
<evidence type="ECO:0000313" key="3">
    <source>
        <dbReference type="EMBL" id="MCL6684166.1"/>
    </source>
</evidence>
<dbReference type="GO" id="GO:0034220">
    <property type="term" value="P:monoatomic ion transmembrane transport"/>
    <property type="evidence" value="ECO:0007669"/>
    <property type="project" value="UniProtKB-KW"/>
</dbReference>
<evidence type="ECO:0000259" key="2">
    <source>
        <dbReference type="Pfam" id="PF07885"/>
    </source>
</evidence>
<feature type="transmembrane region" description="Helical" evidence="1">
    <location>
        <begin position="170"/>
        <end position="186"/>
    </location>
</feature>
<dbReference type="EMBL" id="JAMGBD010000001">
    <property type="protein sequence ID" value="MCL6684166.1"/>
    <property type="molecule type" value="Genomic_DNA"/>
</dbReference>
<dbReference type="Proteomes" id="UP001165363">
    <property type="component" value="Unassembled WGS sequence"/>
</dbReference>
<feature type="transmembrane region" description="Helical" evidence="1">
    <location>
        <begin position="44"/>
        <end position="64"/>
    </location>
</feature>
<feature type="transmembrane region" description="Helical" evidence="1">
    <location>
        <begin position="198"/>
        <end position="219"/>
    </location>
</feature>
<feature type="transmembrane region" description="Helical" evidence="1">
    <location>
        <begin position="71"/>
        <end position="87"/>
    </location>
</feature>
<keyword evidence="3" id="KW-0813">Transport</keyword>
<dbReference type="InterPro" id="IPR013099">
    <property type="entry name" value="K_chnl_dom"/>
</dbReference>
<organism evidence="3 4">
    <name type="scientific">Sphingomonas alba</name>
    <dbReference type="NCBI Taxonomy" id="2908208"/>
    <lineage>
        <taxon>Bacteria</taxon>
        <taxon>Pseudomonadati</taxon>
        <taxon>Pseudomonadota</taxon>
        <taxon>Alphaproteobacteria</taxon>
        <taxon>Sphingomonadales</taxon>
        <taxon>Sphingomonadaceae</taxon>
        <taxon>Sphingomonas</taxon>
    </lineage>
</organism>
<accession>A0ABT0RNE2</accession>
<dbReference type="Pfam" id="PF07885">
    <property type="entry name" value="Ion_trans_2"/>
    <property type="match status" value="1"/>
</dbReference>
<evidence type="ECO:0000256" key="1">
    <source>
        <dbReference type="SAM" id="Phobius"/>
    </source>
</evidence>
<sequence>MKTTTQAQGRSELEKAYGRNRYAVLFYSLLLMLVALPAASELGFPAVVIKLLIAACLLTAVMPSARKGRRLILFVVILLLIGLRFVAEPDEVPISFGPVLALYGVTGLLAAAATLRFVVRSPRVDSETVYAALSTYLLAGLFFGVIYSAIEFMTPGSFSGPDAFSEGAAIYYSFVTLATLGYGDFLPRTELARGIATFEVIGGQLYLAVMVARLIGAFGSHPGDP</sequence>
<reference evidence="3" key="1">
    <citation type="submission" date="2022-05" db="EMBL/GenBank/DDBJ databases">
        <authorList>
            <person name="Jo J.-H."/>
            <person name="Im W.-T."/>
        </authorList>
    </citation>
    <scope>NUCLEOTIDE SEQUENCE</scope>
    <source>
        <strain evidence="3">SE158</strain>
    </source>
</reference>
<dbReference type="Gene3D" id="1.10.287.70">
    <property type="match status" value="1"/>
</dbReference>
<proteinExistence type="predicted"/>
<keyword evidence="1" id="KW-1133">Transmembrane helix</keyword>
<keyword evidence="1" id="KW-0812">Transmembrane</keyword>
<name>A0ABT0RNE2_9SPHN</name>
<feature type="domain" description="Potassium channel" evidence="2">
    <location>
        <begin position="138"/>
        <end position="215"/>
    </location>
</feature>
<dbReference type="SUPFAM" id="SSF81324">
    <property type="entry name" value="Voltage-gated potassium channels"/>
    <property type="match status" value="1"/>
</dbReference>
<keyword evidence="3" id="KW-0406">Ion transport</keyword>
<protein>
    <submittedName>
        <fullName evidence="3">Potassium channel family protein</fullName>
    </submittedName>
</protein>
<feature type="transmembrane region" description="Helical" evidence="1">
    <location>
        <begin position="21"/>
        <end position="38"/>
    </location>
</feature>
<feature type="transmembrane region" description="Helical" evidence="1">
    <location>
        <begin position="130"/>
        <end position="150"/>
    </location>
</feature>
<keyword evidence="1" id="KW-0472">Membrane</keyword>